<feature type="domain" description="NAD(P)-binding" evidence="1">
    <location>
        <begin position="55"/>
        <end position="199"/>
    </location>
</feature>
<dbReference type="PANTHER" id="PTHR12126:SF11">
    <property type="entry name" value="NADH DEHYDROGENASE [UBIQUINONE] 1 ALPHA SUBCOMPLEX SUBUNIT 9, MITOCHONDRIAL"/>
    <property type="match status" value="1"/>
</dbReference>
<organism evidence="2 3">
    <name type="scientific">Obba rivulosa</name>
    <dbReference type="NCBI Taxonomy" id="1052685"/>
    <lineage>
        <taxon>Eukaryota</taxon>
        <taxon>Fungi</taxon>
        <taxon>Dikarya</taxon>
        <taxon>Basidiomycota</taxon>
        <taxon>Agaricomycotina</taxon>
        <taxon>Agaricomycetes</taxon>
        <taxon>Polyporales</taxon>
        <taxon>Gelatoporiaceae</taxon>
        <taxon>Obba</taxon>
    </lineage>
</organism>
<protein>
    <submittedName>
        <fullName evidence="2">NAD(P)-binding protein</fullName>
    </submittedName>
</protein>
<dbReference type="Proteomes" id="UP000250043">
    <property type="component" value="Unassembled WGS sequence"/>
</dbReference>
<dbReference type="SUPFAM" id="SSF51735">
    <property type="entry name" value="NAD(P)-binding Rossmann-fold domains"/>
    <property type="match status" value="1"/>
</dbReference>
<dbReference type="PANTHER" id="PTHR12126">
    <property type="entry name" value="NADH-UBIQUINONE OXIDOREDUCTASE 39 KDA SUBUNIT-RELATED"/>
    <property type="match status" value="1"/>
</dbReference>
<sequence>MLATASHCVRLPRLLRSQQKRALTDLVVTPSHKPIVRYGPPGRSAVTGHVVTVFGCTSFLGRYLVAKLAKMGTQVIIPYREEDAKRHLKVTGDLGQIVSMEWDLRREDQIEECVRHSDIVYNLVGRDYETKNFDYDAVHAEGAARIAEVAARAGVPRFVQVSHLNAAEDSPSKFYRSKARGEELVRDAFPSATIVRPGPMYGYEDKFLNNMAVWPIWWKLNHAATKVRPVHVFDVAQALANLHTVPSLPGTFNLPGPSTLTVDYLLRMVASVTYRPPSRAPVLPKAVALQFARAAQAVWWPALSPDEVVRRYIDDAELPGDWDKFGVVPEEIEEHAITYLRRYRSADNFTRPVVLPESRGPEVWVSQS</sequence>
<accession>A0A8E2DJ57</accession>
<dbReference type="GO" id="GO:0044877">
    <property type="term" value="F:protein-containing complex binding"/>
    <property type="evidence" value="ECO:0007669"/>
    <property type="project" value="TreeGrafter"/>
</dbReference>
<dbReference type="Gene3D" id="3.40.50.720">
    <property type="entry name" value="NAD(P)-binding Rossmann-like Domain"/>
    <property type="match status" value="1"/>
</dbReference>
<dbReference type="GO" id="GO:0005739">
    <property type="term" value="C:mitochondrion"/>
    <property type="evidence" value="ECO:0007669"/>
    <property type="project" value="TreeGrafter"/>
</dbReference>
<evidence type="ECO:0000313" key="3">
    <source>
        <dbReference type="Proteomes" id="UP000250043"/>
    </source>
</evidence>
<evidence type="ECO:0000259" key="1">
    <source>
        <dbReference type="Pfam" id="PF13460"/>
    </source>
</evidence>
<name>A0A8E2DJ57_9APHY</name>
<dbReference type="EMBL" id="KV722446">
    <property type="protein sequence ID" value="OCH88691.1"/>
    <property type="molecule type" value="Genomic_DNA"/>
</dbReference>
<reference evidence="2 3" key="1">
    <citation type="submission" date="2016-07" db="EMBL/GenBank/DDBJ databases">
        <title>Draft genome of the white-rot fungus Obba rivulosa 3A-2.</title>
        <authorList>
            <consortium name="DOE Joint Genome Institute"/>
            <person name="Miettinen O."/>
            <person name="Riley R."/>
            <person name="Acob R."/>
            <person name="Barry K."/>
            <person name="Cullen D."/>
            <person name="De Vries R."/>
            <person name="Hainaut M."/>
            <person name="Hatakka A."/>
            <person name="Henrissat B."/>
            <person name="Hilden K."/>
            <person name="Kuo R."/>
            <person name="Labutti K."/>
            <person name="Lipzen A."/>
            <person name="Makela M.R."/>
            <person name="Sandor L."/>
            <person name="Spatafora J.W."/>
            <person name="Grigoriev I.V."/>
            <person name="Hibbett D.S."/>
        </authorList>
    </citation>
    <scope>NUCLEOTIDE SEQUENCE [LARGE SCALE GENOMIC DNA]</scope>
    <source>
        <strain evidence="2 3">3A-2</strain>
    </source>
</reference>
<dbReference type="AlphaFoldDB" id="A0A8E2DJ57"/>
<dbReference type="InterPro" id="IPR016040">
    <property type="entry name" value="NAD(P)-bd_dom"/>
</dbReference>
<gene>
    <name evidence="2" type="ORF">OBBRIDRAFT_757782</name>
</gene>
<keyword evidence="3" id="KW-1185">Reference proteome</keyword>
<dbReference type="Pfam" id="PF13460">
    <property type="entry name" value="NAD_binding_10"/>
    <property type="match status" value="1"/>
</dbReference>
<dbReference type="InterPro" id="IPR051207">
    <property type="entry name" value="ComplexI_NDUFA9_subunit"/>
</dbReference>
<proteinExistence type="predicted"/>
<dbReference type="CDD" id="cd05271">
    <property type="entry name" value="NDUFA9_like_SDR_a"/>
    <property type="match status" value="1"/>
</dbReference>
<dbReference type="OrthoDB" id="275457at2759"/>
<evidence type="ECO:0000313" key="2">
    <source>
        <dbReference type="EMBL" id="OCH88691.1"/>
    </source>
</evidence>
<dbReference type="InterPro" id="IPR036291">
    <property type="entry name" value="NAD(P)-bd_dom_sf"/>
</dbReference>